<dbReference type="Gene3D" id="1.20.1070.10">
    <property type="entry name" value="Rhodopsin 7-helix transmembrane proteins"/>
    <property type="match status" value="1"/>
</dbReference>
<feature type="transmembrane region" description="Helical" evidence="6">
    <location>
        <begin position="173"/>
        <end position="199"/>
    </location>
</feature>
<keyword evidence="5" id="KW-0675">Receptor</keyword>
<evidence type="ECO:0000256" key="2">
    <source>
        <dbReference type="ARBA" id="ARBA00022692"/>
    </source>
</evidence>
<dbReference type="SUPFAM" id="SSF81321">
    <property type="entry name" value="Family A G protein-coupled receptor-like"/>
    <property type="match status" value="1"/>
</dbReference>
<dbReference type="PANTHER" id="PTHR45698">
    <property type="entry name" value="TRACE AMINE-ASSOCIATED RECEPTOR 19N-RELATED"/>
    <property type="match status" value="1"/>
</dbReference>
<sequence length="317" mass="35863">MFQLFTNNKPAQVGVAVSLSILIAANVIGNILVILIILTNKSMKSPMNYLLVNLAVADMMVGIFIAPKYVFISFFTHSEGVAGKILCTVLTGGLFAWVGAVASSFTLVSVACERYFAIVHPYSIQLKLNMKRLKLIVIFCWPYALLLTFPSFFTLEFSKDLQLCMEQWSMQPLWVATTYSTLWLIFVGVIPISIMFVLYSRVIYSLWFKQNQVQGTNLAVLKSRKRVTKMMVIVSVVYAASWLPILLVYHNSQFDNDTTLAAKIPFVASVVLSACNSAINPFVYTLQSERFRRLLMRLLRCRKQRQNCIAVVKQGKY</sequence>
<dbReference type="AlphaFoldDB" id="A0A6P8J237"/>
<dbReference type="FunFam" id="1.20.1070.10:FF:000368">
    <property type="entry name" value="Predicted protein"/>
    <property type="match status" value="1"/>
</dbReference>
<feature type="transmembrane region" description="Helical" evidence="6">
    <location>
        <begin position="264"/>
        <end position="286"/>
    </location>
</feature>
<evidence type="ECO:0000313" key="9">
    <source>
        <dbReference type="RefSeq" id="XP_031573637.1"/>
    </source>
</evidence>
<dbReference type="FunCoup" id="A0A6P8J237">
    <property type="interactions" value="1181"/>
</dbReference>
<keyword evidence="8" id="KW-1185">Reference proteome</keyword>
<feature type="transmembrane region" description="Helical" evidence="6">
    <location>
        <begin position="94"/>
        <end position="112"/>
    </location>
</feature>
<dbReference type="GO" id="GO:0004930">
    <property type="term" value="F:G protein-coupled receptor activity"/>
    <property type="evidence" value="ECO:0007669"/>
    <property type="project" value="UniProtKB-KW"/>
</dbReference>
<dbReference type="OrthoDB" id="2105199at2759"/>
<keyword evidence="3 6" id="KW-1133">Transmembrane helix</keyword>
<accession>A0A6P8J237</accession>
<comment type="similarity">
    <text evidence="5">Belongs to the G-protein coupled receptor 1 family.</text>
</comment>
<proteinExistence type="inferred from homology"/>
<comment type="subcellular location">
    <subcellularLocation>
        <location evidence="1">Membrane</location>
    </subcellularLocation>
</comment>
<keyword evidence="4 6" id="KW-0472">Membrane</keyword>
<dbReference type="SMART" id="SM01381">
    <property type="entry name" value="7TM_GPCR_Srsx"/>
    <property type="match status" value="1"/>
</dbReference>
<dbReference type="PROSITE" id="PS50262">
    <property type="entry name" value="G_PROTEIN_RECEP_F1_2"/>
    <property type="match status" value="1"/>
</dbReference>
<evidence type="ECO:0000259" key="7">
    <source>
        <dbReference type="PROSITE" id="PS50262"/>
    </source>
</evidence>
<evidence type="ECO:0000256" key="1">
    <source>
        <dbReference type="ARBA" id="ARBA00004370"/>
    </source>
</evidence>
<feature type="transmembrane region" description="Helical" evidence="6">
    <location>
        <begin position="133"/>
        <end position="153"/>
    </location>
</feature>
<feature type="transmembrane region" description="Helical" evidence="6">
    <location>
        <begin position="50"/>
        <end position="74"/>
    </location>
</feature>
<dbReference type="InParanoid" id="A0A6P8J237"/>
<reference evidence="9" key="1">
    <citation type="submission" date="2025-08" db="UniProtKB">
        <authorList>
            <consortium name="RefSeq"/>
        </authorList>
    </citation>
    <scope>IDENTIFICATION</scope>
    <source>
        <tissue evidence="9">Tentacle</tissue>
    </source>
</reference>
<evidence type="ECO:0000256" key="6">
    <source>
        <dbReference type="SAM" id="Phobius"/>
    </source>
</evidence>
<dbReference type="GeneID" id="116307505"/>
<dbReference type="GO" id="GO:0016020">
    <property type="term" value="C:membrane"/>
    <property type="evidence" value="ECO:0007669"/>
    <property type="project" value="UniProtKB-SubCell"/>
</dbReference>
<dbReference type="InterPro" id="IPR017452">
    <property type="entry name" value="GPCR_Rhodpsn_7TM"/>
</dbReference>
<dbReference type="PROSITE" id="PS00237">
    <property type="entry name" value="G_PROTEIN_RECEP_F1_1"/>
    <property type="match status" value="1"/>
</dbReference>
<dbReference type="Pfam" id="PF00001">
    <property type="entry name" value="7tm_1"/>
    <property type="match status" value="1"/>
</dbReference>
<feature type="domain" description="G-protein coupled receptors family 1 profile" evidence="7">
    <location>
        <begin position="29"/>
        <end position="284"/>
    </location>
</feature>
<gene>
    <name evidence="9" type="primary">LOC116307505</name>
</gene>
<keyword evidence="5" id="KW-0297">G-protein coupled receptor</keyword>
<evidence type="ECO:0000256" key="5">
    <source>
        <dbReference type="RuleBase" id="RU000688"/>
    </source>
</evidence>
<evidence type="ECO:0000256" key="3">
    <source>
        <dbReference type="ARBA" id="ARBA00022989"/>
    </source>
</evidence>
<feature type="transmembrane region" description="Helical" evidence="6">
    <location>
        <begin position="12"/>
        <end position="38"/>
    </location>
</feature>
<dbReference type="PRINTS" id="PR00237">
    <property type="entry name" value="GPCRRHODOPSN"/>
</dbReference>
<dbReference type="RefSeq" id="XP_031573637.1">
    <property type="nucleotide sequence ID" value="XM_031717777.1"/>
</dbReference>
<evidence type="ECO:0000256" key="4">
    <source>
        <dbReference type="ARBA" id="ARBA00023136"/>
    </source>
</evidence>
<dbReference type="CDD" id="cd00637">
    <property type="entry name" value="7tm_classA_rhodopsin-like"/>
    <property type="match status" value="1"/>
</dbReference>
<evidence type="ECO:0000313" key="8">
    <source>
        <dbReference type="Proteomes" id="UP000515163"/>
    </source>
</evidence>
<organism evidence="8 9">
    <name type="scientific">Actinia tenebrosa</name>
    <name type="common">Australian red waratah sea anemone</name>
    <dbReference type="NCBI Taxonomy" id="6105"/>
    <lineage>
        <taxon>Eukaryota</taxon>
        <taxon>Metazoa</taxon>
        <taxon>Cnidaria</taxon>
        <taxon>Anthozoa</taxon>
        <taxon>Hexacorallia</taxon>
        <taxon>Actiniaria</taxon>
        <taxon>Actiniidae</taxon>
        <taxon>Actinia</taxon>
    </lineage>
</organism>
<keyword evidence="2 5" id="KW-0812">Transmembrane</keyword>
<dbReference type="KEGG" id="aten:116307505"/>
<keyword evidence="5" id="KW-0807">Transducer</keyword>
<feature type="transmembrane region" description="Helical" evidence="6">
    <location>
        <begin position="231"/>
        <end position="252"/>
    </location>
</feature>
<dbReference type="InterPro" id="IPR000276">
    <property type="entry name" value="GPCR_Rhodpsn"/>
</dbReference>
<name>A0A6P8J237_ACTTE</name>
<dbReference type="PANTHER" id="PTHR45698:SF1">
    <property type="entry name" value="TRACE AMINE-ASSOCIATED RECEPTOR 13C-LIKE"/>
    <property type="match status" value="1"/>
</dbReference>
<protein>
    <submittedName>
        <fullName evidence="9">QRFP-like peptide receptor</fullName>
    </submittedName>
</protein>
<dbReference type="Proteomes" id="UP000515163">
    <property type="component" value="Unplaced"/>
</dbReference>